<evidence type="ECO:0000256" key="4">
    <source>
        <dbReference type="ARBA" id="ARBA00022827"/>
    </source>
</evidence>
<dbReference type="SUPFAM" id="SSF51905">
    <property type="entry name" value="FAD/NAD(P)-binding domain"/>
    <property type="match status" value="2"/>
</dbReference>
<evidence type="ECO:0000313" key="10">
    <source>
        <dbReference type="EMBL" id="MBE9214305.1"/>
    </source>
</evidence>
<keyword evidence="4" id="KW-0274">FAD</keyword>
<dbReference type="GO" id="GO:0003955">
    <property type="term" value="F:NAD(P)H dehydrogenase (quinone) activity"/>
    <property type="evidence" value="ECO:0007669"/>
    <property type="project" value="TreeGrafter"/>
</dbReference>
<keyword evidence="3" id="KW-0285">Flavoprotein</keyword>
<dbReference type="Pfam" id="PF07992">
    <property type="entry name" value="Pyr_redox_2"/>
    <property type="match status" value="1"/>
</dbReference>
<dbReference type="FunFam" id="3.50.50.100:FF:000010">
    <property type="entry name" value="Alternative NAD(P)H-ubiquinone oxidoreductase C1, chloroplastic/mitochondrial"/>
    <property type="match status" value="1"/>
</dbReference>
<dbReference type="InterPro" id="IPR051169">
    <property type="entry name" value="NADH-Q_oxidoreductase"/>
</dbReference>
<evidence type="ECO:0000256" key="3">
    <source>
        <dbReference type="ARBA" id="ARBA00022630"/>
    </source>
</evidence>
<dbReference type="PRINTS" id="PR00411">
    <property type="entry name" value="PNDRDTASEI"/>
</dbReference>
<evidence type="ECO:0000313" key="11">
    <source>
        <dbReference type="Proteomes" id="UP000620559"/>
    </source>
</evidence>
<dbReference type="InterPro" id="IPR023753">
    <property type="entry name" value="FAD/NAD-binding_dom"/>
</dbReference>
<sequence length="395" mass="44174">MTEKSRICILGGGFGGLYTALRLVQLDWGESQKPEIVLIDQNDRFLFSPLLYELLTGEMQSWEIAPPYEELLQNTGIRFYQATVSGVDADQKLVYLEDGADIPYDRLVLAMGGETPLDMVPGADKYAHAFRTLADAYALEEKLRILEESDKEKIRVAIVGGGYSGVELACKLADRLGERGRFRLIEMANEILRNSPEFNREAAKKALDERGVWIDLETKVESIAADDISLEYKGVVDSIPVDLVIWTVGTRVTQAVQNLPVKHNQRGKIATTPTLQVVDNPDIFALGDLAETFDAEGKQVPITAQAAFQQADYVGWNIWASLTNRPLLPFRYQHLGEFMSLGVDNATLTGLGIKMEGTFGYIARRLAYLYRLPTLEHKLKVGFNWLTRPIIETLL</sequence>
<accession>A0A8J7F3M5</accession>
<dbReference type="GO" id="GO:0019646">
    <property type="term" value="P:aerobic electron transport chain"/>
    <property type="evidence" value="ECO:0007669"/>
    <property type="project" value="TreeGrafter"/>
</dbReference>
<evidence type="ECO:0000256" key="7">
    <source>
        <dbReference type="ARBA" id="ARBA00052971"/>
    </source>
</evidence>
<comment type="similarity">
    <text evidence="2">Belongs to the NADH dehydrogenase family.</text>
</comment>
<dbReference type="PANTHER" id="PTHR42913">
    <property type="entry name" value="APOPTOSIS-INDUCING FACTOR 1"/>
    <property type="match status" value="1"/>
</dbReference>
<name>A0A8J7F3M5_9CYAN</name>
<evidence type="ECO:0000256" key="1">
    <source>
        <dbReference type="ARBA" id="ARBA00001974"/>
    </source>
</evidence>
<protein>
    <recommendedName>
        <fullName evidence="8">demethylphylloquinone reductase</fullName>
        <ecNumber evidence="8">1.6.5.12</ecNumber>
    </recommendedName>
</protein>
<keyword evidence="5" id="KW-0521">NADP</keyword>
<dbReference type="EMBL" id="JADEWL010000056">
    <property type="protein sequence ID" value="MBE9214305.1"/>
    <property type="molecule type" value="Genomic_DNA"/>
</dbReference>
<evidence type="ECO:0000256" key="8">
    <source>
        <dbReference type="ARBA" id="ARBA00066844"/>
    </source>
</evidence>
<gene>
    <name evidence="10" type="ORF">IQ247_16795</name>
</gene>
<keyword evidence="11" id="KW-1185">Reference proteome</keyword>
<evidence type="ECO:0000256" key="2">
    <source>
        <dbReference type="ARBA" id="ARBA00005272"/>
    </source>
</evidence>
<proteinExistence type="inferred from homology"/>
<dbReference type="Proteomes" id="UP000620559">
    <property type="component" value="Unassembled WGS sequence"/>
</dbReference>
<dbReference type="EC" id="1.6.5.12" evidence="8"/>
<dbReference type="PANTHER" id="PTHR42913:SF4">
    <property type="entry name" value="ALTERNATIVE NAD(P)H-UBIQUINONE OXIDOREDUCTASE C1, CHLOROPLASTIC_MITOCHONDRIAL"/>
    <property type="match status" value="1"/>
</dbReference>
<dbReference type="InterPro" id="IPR036188">
    <property type="entry name" value="FAD/NAD-bd_sf"/>
</dbReference>
<evidence type="ECO:0000256" key="6">
    <source>
        <dbReference type="ARBA" id="ARBA00023002"/>
    </source>
</evidence>
<comment type="caution">
    <text evidence="10">The sequence shown here is derived from an EMBL/GenBank/DDBJ whole genome shotgun (WGS) entry which is preliminary data.</text>
</comment>
<comment type="catalytic activity">
    <reaction evidence="7">
        <text>demethylphylloquinone + NADPH + H(+) = demethylphylloquinol + NADP(+)</text>
        <dbReference type="Rhea" id="RHEA:47744"/>
        <dbReference type="ChEBI" id="CHEBI:15378"/>
        <dbReference type="ChEBI" id="CHEBI:31087"/>
        <dbReference type="ChEBI" id="CHEBI:57783"/>
        <dbReference type="ChEBI" id="CHEBI:58349"/>
        <dbReference type="ChEBI" id="CHEBI:87844"/>
        <dbReference type="EC" id="1.6.5.12"/>
    </reaction>
</comment>
<evidence type="ECO:0000259" key="9">
    <source>
        <dbReference type="Pfam" id="PF07992"/>
    </source>
</evidence>
<dbReference type="AlphaFoldDB" id="A0A8J7F3M5"/>
<dbReference type="Gene3D" id="3.50.50.100">
    <property type="match status" value="1"/>
</dbReference>
<keyword evidence="6" id="KW-0560">Oxidoreductase</keyword>
<comment type="cofactor">
    <cofactor evidence="1">
        <name>FAD</name>
        <dbReference type="ChEBI" id="CHEBI:57692"/>
    </cofactor>
</comment>
<dbReference type="PRINTS" id="PR00368">
    <property type="entry name" value="FADPNR"/>
</dbReference>
<dbReference type="RefSeq" id="WP_193921952.1">
    <property type="nucleotide sequence ID" value="NZ_JADEWL010000056.1"/>
</dbReference>
<evidence type="ECO:0000256" key="5">
    <source>
        <dbReference type="ARBA" id="ARBA00022857"/>
    </source>
</evidence>
<organism evidence="10 11">
    <name type="scientific">Plectonema cf. radiosum LEGE 06105</name>
    <dbReference type="NCBI Taxonomy" id="945769"/>
    <lineage>
        <taxon>Bacteria</taxon>
        <taxon>Bacillati</taxon>
        <taxon>Cyanobacteriota</taxon>
        <taxon>Cyanophyceae</taxon>
        <taxon>Oscillatoriophycideae</taxon>
        <taxon>Oscillatoriales</taxon>
        <taxon>Microcoleaceae</taxon>
        <taxon>Plectonema</taxon>
    </lineage>
</organism>
<feature type="domain" description="FAD/NAD(P)-binding" evidence="9">
    <location>
        <begin position="6"/>
        <end position="311"/>
    </location>
</feature>
<reference evidence="10" key="1">
    <citation type="submission" date="2020-10" db="EMBL/GenBank/DDBJ databases">
        <authorList>
            <person name="Castelo-Branco R."/>
            <person name="Eusebio N."/>
            <person name="Adriana R."/>
            <person name="Vieira A."/>
            <person name="Brugerolle De Fraissinette N."/>
            <person name="Rezende De Castro R."/>
            <person name="Schneider M.P."/>
            <person name="Vasconcelos V."/>
            <person name="Leao P.N."/>
        </authorList>
    </citation>
    <scope>NUCLEOTIDE SEQUENCE</scope>
    <source>
        <strain evidence="10">LEGE 06105</strain>
    </source>
</reference>